<organism evidence="2 3">
    <name type="scientific">Pseudidiomarina indica</name>
    <dbReference type="NCBI Taxonomy" id="1159017"/>
    <lineage>
        <taxon>Bacteria</taxon>
        <taxon>Pseudomonadati</taxon>
        <taxon>Pseudomonadota</taxon>
        <taxon>Gammaproteobacteria</taxon>
        <taxon>Alteromonadales</taxon>
        <taxon>Idiomarinaceae</taxon>
        <taxon>Pseudidiomarina</taxon>
    </lineage>
</organism>
<dbReference type="STRING" id="1159017.SAMN02927930_00278"/>
<dbReference type="RefSeq" id="WP_233340072.1">
    <property type="nucleotide sequence ID" value="NZ_FMXN01000001.1"/>
</dbReference>
<gene>
    <name evidence="2" type="ORF">SAMN02927930_00278</name>
</gene>
<name>A0A1G6AD19_9GAMM</name>
<sequence>MIRERAEIVRVEADHLYVTTQIKTGCSGCAQQTVCGTGIISKAFADRRAAFRVVKPQGHFETGQQVDLLLPEQALSRFSLLVYVVPLLSLFLLAWFTGNILQWTEGWVIIASFLGFGFSFYGLKQWLQKRDIQVMQLLSVQQID</sequence>
<reference evidence="3" key="1">
    <citation type="submission" date="2016-10" db="EMBL/GenBank/DDBJ databases">
        <authorList>
            <person name="Varghese N."/>
            <person name="Submissions S."/>
        </authorList>
    </citation>
    <scope>NUCLEOTIDE SEQUENCE [LARGE SCALE GENOMIC DNA]</scope>
    <source>
        <strain evidence="3">CGMCC 1.10824</strain>
    </source>
</reference>
<dbReference type="EMBL" id="FMXN01000001">
    <property type="protein sequence ID" value="SDB06206.1"/>
    <property type="molecule type" value="Genomic_DNA"/>
</dbReference>
<keyword evidence="1" id="KW-0472">Membrane</keyword>
<keyword evidence="3" id="KW-1185">Reference proteome</keyword>
<proteinExistence type="predicted"/>
<protein>
    <submittedName>
        <fullName evidence="2">Positive regulator of sigma(E), RseC/MucC</fullName>
    </submittedName>
</protein>
<evidence type="ECO:0000313" key="3">
    <source>
        <dbReference type="Proteomes" id="UP000199626"/>
    </source>
</evidence>
<feature type="transmembrane region" description="Helical" evidence="1">
    <location>
        <begin position="106"/>
        <end position="123"/>
    </location>
</feature>
<dbReference type="Pfam" id="PF04246">
    <property type="entry name" value="RseC_MucC"/>
    <property type="match status" value="1"/>
</dbReference>
<dbReference type="InterPro" id="IPR026268">
    <property type="entry name" value="RseC"/>
</dbReference>
<keyword evidence="1" id="KW-1133">Transmembrane helix</keyword>
<dbReference type="AlphaFoldDB" id="A0A1G6AD19"/>
<evidence type="ECO:0000256" key="1">
    <source>
        <dbReference type="SAM" id="Phobius"/>
    </source>
</evidence>
<dbReference type="PANTHER" id="PTHR35867:SF1">
    <property type="entry name" value="PROTEIN RSEC"/>
    <property type="match status" value="1"/>
</dbReference>
<feature type="transmembrane region" description="Helical" evidence="1">
    <location>
        <begin position="80"/>
        <end position="100"/>
    </location>
</feature>
<accession>A0A1G6AD19</accession>
<keyword evidence="1" id="KW-0812">Transmembrane</keyword>
<dbReference type="InterPro" id="IPR007359">
    <property type="entry name" value="SigmaE_reg_RseC_MucC"/>
</dbReference>
<dbReference type="Proteomes" id="UP000199626">
    <property type="component" value="Unassembled WGS sequence"/>
</dbReference>
<dbReference type="PANTHER" id="PTHR35867">
    <property type="entry name" value="PROTEIN RSEC"/>
    <property type="match status" value="1"/>
</dbReference>
<dbReference type="PIRSF" id="PIRSF004923">
    <property type="entry name" value="RseC"/>
    <property type="match status" value="1"/>
</dbReference>
<evidence type="ECO:0000313" key="2">
    <source>
        <dbReference type="EMBL" id="SDB06206.1"/>
    </source>
</evidence>